<dbReference type="AlphaFoldDB" id="A0A919TF87"/>
<reference evidence="2 3" key="1">
    <citation type="submission" date="2021-03" db="EMBL/GenBank/DDBJ databases">
        <title>Whole genome shotgun sequence of Actinoplanes toevensis NBRC 105298.</title>
        <authorList>
            <person name="Komaki H."/>
            <person name="Tamura T."/>
        </authorList>
    </citation>
    <scope>NUCLEOTIDE SEQUENCE [LARGE SCALE GENOMIC DNA]</scope>
    <source>
        <strain evidence="2 3">NBRC 105298</strain>
    </source>
</reference>
<dbReference type="Proteomes" id="UP000677082">
    <property type="component" value="Unassembled WGS sequence"/>
</dbReference>
<evidence type="ECO:0000259" key="1">
    <source>
        <dbReference type="Pfam" id="PF01636"/>
    </source>
</evidence>
<dbReference type="Pfam" id="PF01636">
    <property type="entry name" value="APH"/>
    <property type="match status" value="1"/>
</dbReference>
<proteinExistence type="predicted"/>
<dbReference type="InterPro" id="IPR011009">
    <property type="entry name" value="Kinase-like_dom_sf"/>
</dbReference>
<accession>A0A919TF87</accession>
<protein>
    <submittedName>
        <fullName evidence="2">Phosphotransferase</fullName>
    </submittedName>
</protein>
<evidence type="ECO:0000313" key="2">
    <source>
        <dbReference type="EMBL" id="GIM93781.1"/>
    </source>
</evidence>
<dbReference type="InterPro" id="IPR002575">
    <property type="entry name" value="Aminoglycoside_PTrfase"/>
</dbReference>
<evidence type="ECO:0000313" key="3">
    <source>
        <dbReference type="Proteomes" id="UP000677082"/>
    </source>
</evidence>
<feature type="domain" description="Aminoglycoside phosphotransferase" evidence="1">
    <location>
        <begin position="156"/>
        <end position="211"/>
    </location>
</feature>
<keyword evidence="3" id="KW-1185">Reference proteome</keyword>
<organism evidence="2 3">
    <name type="scientific">Paractinoplanes toevensis</name>
    <dbReference type="NCBI Taxonomy" id="571911"/>
    <lineage>
        <taxon>Bacteria</taxon>
        <taxon>Bacillati</taxon>
        <taxon>Actinomycetota</taxon>
        <taxon>Actinomycetes</taxon>
        <taxon>Micromonosporales</taxon>
        <taxon>Micromonosporaceae</taxon>
        <taxon>Paractinoplanes</taxon>
    </lineage>
</organism>
<name>A0A919TF87_9ACTN</name>
<dbReference type="SUPFAM" id="SSF56112">
    <property type="entry name" value="Protein kinase-like (PK-like)"/>
    <property type="match status" value="1"/>
</dbReference>
<dbReference type="Gene3D" id="3.90.1200.10">
    <property type="match status" value="1"/>
</dbReference>
<gene>
    <name evidence="2" type="ORF">Ato02nite_055740</name>
</gene>
<comment type="caution">
    <text evidence="2">The sequence shown here is derived from an EMBL/GenBank/DDBJ whole genome shotgun (WGS) entry which is preliminary data.</text>
</comment>
<sequence>MVSAAPNPAYPSRSARAAASSTCNGEAATPAAKSTSIGKVYHVEILQDGPHRRVVRIGDTVRRPLYPWSATIHDLLLFLERAGFPYSPRFLGLDEDGREVLTYLPGDSGPEGWSRVVTDEGLVAMARLLREYHDVVAAYRPTSTAWAAAVSSGGPGEIVCHGDFGPWNLVWRGNQPVGILDWDYAWPQPPRHDVAYALEYVAPFRSDEDCLRWLRYSSPPDRRRRMERFTRAYGREEVTAAAVVAQQETVLARVRRLAADGCQPQADWLAAGALDETVEHIRWSREFFGVG</sequence>
<dbReference type="EMBL" id="BOQN01000070">
    <property type="protein sequence ID" value="GIM93781.1"/>
    <property type="molecule type" value="Genomic_DNA"/>
</dbReference>